<proteinExistence type="predicted"/>
<dbReference type="NCBIfam" id="NF005825">
    <property type="entry name" value="PRK07714.1"/>
    <property type="match status" value="1"/>
</dbReference>
<dbReference type="RefSeq" id="WP_142087207.1">
    <property type="nucleotide sequence ID" value="NZ_CP035485.1"/>
</dbReference>
<dbReference type="Gene3D" id="3.30.1330.30">
    <property type="match status" value="1"/>
</dbReference>
<reference evidence="3" key="1">
    <citation type="submission" date="2019-01" db="EMBL/GenBank/DDBJ databases">
        <title>Genomic analysis of Salicibibacter sp. NKC3-5.</title>
        <authorList>
            <person name="Oh Y.J."/>
        </authorList>
    </citation>
    <scope>NUCLEOTIDE SEQUENCE [LARGE SCALE GENOMIC DNA]</scope>
    <source>
        <strain evidence="3">NKC3-5</strain>
    </source>
</reference>
<evidence type="ECO:0000259" key="1">
    <source>
        <dbReference type="Pfam" id="PF01248"/>
    </source>
</evidence>
<dbReference type="EMBL" id="CP035485">
    <property type="protein sequence ID" value="QDI90265.1"/>
    <property type="molecule type" value="Genomic_DNA"/>
</dbReference>
<dbReference type="OrthoDB" id="9794863at2"/>
<dbReference type="KEGG" id="sale:EPH95_02995"/>
<dbReference type="Proteomes" id="UP000319756">
    <property type="component" value="Chromosome"/>
</dbReference>
<dbReference type="Pfam" id="PF01248">
    <property type="entry name" value="Ribosomal_L7Ae"/>
    <property type="match status" value="1"/>
</dbReference>
<keyword evidence="3" id="KW-1185">Reference proteome</keyword>
<dbReference type="SUPFAM" id="SSF55315">
    <property type="entry name" value="L30e-like"/>
    <property type="match status" value="1"/>
</dbReference>
<organism evidence="2 3">
    <name type="scientific">Salicibibacter halophilus</name>
    <dbReference type="NCBI Taxonomy" id="2502791"/>
    <lineage>
        <taxon>Bacteria</taxon>
        <taxon>Bacillati</taxon>
        <taxon>Bacillota</taxon>
        <taxon>Bacilli</taxon>
        <taxon>Bacillales</taxon>
        <taxon>Bacillaceae</taxon>
        <taxon>Salicibibacter</taxon>
    </lineage>
</organism>
<sequence>MKQEFYRFLGLATRANRVISGEDTVIRGIKTKRFHLVLISDDASTNTNKRFNDKCRHYHIPIRQAGTREALGEAIGKRERVVIGITDKGFSEKMIRMLDH</sequence>
<dbReference type="InterPro" id="IPR029064">
    <property type="entry name" value="Ribosomal_eL30-like_sf"/>
</dbReference>
<evidence type="ECO:0000313" key="3">
    <source>
        <dbReference type="Proteomes" id="UP000319756"/>
    </source>
</evidence>
<name>A0A514LFD0_9BACI</name>
<dbReference type="InterPro" id="IPR004038">
    <property type="entry name" value="Ribosomal_eL8/eL30/eS12/Gad45"/>
</dbReference>
<protein>
    <submittedName>
        <fullName evidence="2">YlxQ family RNA-binding protein</fullName>
    </submittedName>
</protein>
<evidence type="ECO:0000313" key="2">
    <source>
        <dbReference type="EMBL" id="QDI90265.1"/>
    </source>
</evidence>
<dbReference type="AlphaFoldDB" id="A0A514LFD0"/>
<feature type="domain" description="Ribosomal protein eL8/eL30/eS12/Gadd45" evidence="1">
    <location>
        <begin position="5"/>
        <end position="94"/>
    </location>
</feature>
<accession>A0A514LFD0</accession>
<gene>
    <name evidence="2" type="ORF">EPH95_02995</name>
</gene>